<dbReference type="AlphaFoldDB" id="A0AAW2S107"/>
<evidence type="ECO:0000256" key="2">
    <source>
        <dbReference type="ARBA" id="ARBA00022737"/>
    </source>
</evidence>
<sequence>MSGADNSSCSGCHVPFNFIRKRHNCYNCGLVFCKACSSRKSLKASLAPSTNKPYRVCDDCFTKLQKAAIMQLFFVMLKLEVRRISPVNRLKRRLGFLVYQEMLPDSHLLSHSSRIEALQST</sequence>
<evidence type="ECO:0000256" key="1">
    <source>
        <dbReference type="ARBA" id="ARBA00022723"/>
    </source>
</evidence>
<dbReference type="InterPro" id="IPR051210">
    <property type="entry name" value="Ub_ligase/GEF_domain"/>
</dbReference>
<accession>A0AAW2S107</accession>
<dbReference type="InterPro" id="IPR013083">
    <property type="entry name" value="Znf_RING/FYVE/PHD"/>
</dbReference>
<keyword evidence="2" id="KW-0677">Repeat</keyword>
<dbReference type="InterPro" id="IPR017455">
    <property type="entry name" value="Znf_FYVE-rel"/>
</dbReference>
<dbReference type="PANTHER" id="PTHR22870">
    <property type="entry name" value="REGULATOR OF CHROMOSOME CONDENSATION"/>
    <property type="match status" value="1"/>
</dbReference>
<keyword evidence="4" id="KW-0862">Zinc</keyword>
<dbReference type="Pfam" id="PF01363">
    <property type="entry name" value="FYVE"/>
    <property type="match status" value="1"/>
</dbReference>
<evidence type="ECO:0000256" key="3">
    <source>
        <dbReference type="ARBA" id="ARBA00022771"/>
    </source>
</evidence>
<dbReference type="PROSITE" id="PS50178">
    <property type="entry name" value="ZF_FYVE"/>
    <property type="match status" value="1"/>
</dbReference>
<organism evidence="7">
    <name type="scientific">Sesamum radiatum</name>
    <name type="common">Black benniseed</name>
    <dbReference type="NCBI Taxonomy" id="300843"/>
    <lineage>
        <taxon>Eukaryota</taxon>
        <taxon>Viridiplantae</taxon>
        <taxon>Streptophyta</taxon>
        <taxon>Embryophyta</taxon>
        <taxon>Tracheophyta</taxon>
        <taxon>Spermatophyta</taxon>
        <taxon>Magnoliopsida</taxon>
        <taxon>eudicotyledons</taxon>
        <taxon>Gunneridae</taxon>
        <taxon>Pentapetalae</taxon>
        <taxon>asterids</taxon>
        <taxon>lamiids</taxon>
        <taxon>Lamiales</taxon>
        <taxon>Pedaliaceae</taxon>
        <taxon>Sesamum</taxon>
    </lineage>
</organism>
<dbReference type="Gene3D" id="3.30.40.10">
    <property type="entry name" value="Zinc/RING finger domain, C3HC4 (zinc finger)"/>
    <property type="match status" value="1"/>
</dbReference>
<dbReference type="InterPro" id="IPR000306">
    <property type="entry name" value="Znf_FYVE"/>
</dbReference>
<dbReference type="SUPFAM" id="SSF57903">
    <property type="entry name" value="FYVE/PHD zinc finger"/>
    <property type="match status" value="1"/>
</dbReference>
<keyword evidence="1" id="KW-0479">Metal-binding</keyword>
<dbReference type="PANTHER" id="PTHR22870:SF358">
    <property type="entry name" value="REGULATOR OF CHROMOSOME CONDENSATION (RCC1) FAMILY WITH FYVE ZINC FINGER DOMAIN-CONTAINING PROTEIN"/>
    <property type="match status" value="1"/>
</dbReference>
<evidence type="ECO:0000256" key="5">
    <source>
        <dbReference type="PROSITE-ProRule" id="PRU00091"/>
    </source>
</evidence>
<evidence type="ECO:0000256" key="4">
    <source>
        <dbReference type="ARBA" id="ARBA00022833"/>
    </source>
</evidence>
<comment type="caution">
    <text evidence="7">The sequence shown here is derived from an EMBL/GenBank/DDBJ whole genome shotgun (WGS) entry which is preliminary data.</text>
</comment>
<name>A0AAW2S107_SESRA</name>
<dbReference type="SMART" id="SM00064">
    <property type="entry name" value="FYVE"/>
    <property type="match status" value="1"/>
</dbReference>
<reference evidence="7" key="2">
    <citation type="journal article" date="2024" name="Plant">
        <title>Genomic evolution and insights into agronomic trait innovations of Sesamum species.</title>
        <authorList>
            <person name="Miao H."/>
            <person name="Wang L."/>
            <person name="Qu L."/>
            <person name="Liu H."/>
            <person name="Sun Y."/>
            <person name="Le M."/>
            <person name="Wang Q."/>
            <person name="Wei S."/>
            <person name="Zheng Y."/>
            <person name="Lin W."/>
            <person name="Duan Y."/>
            <person name="Cao H."/>
            <person name="Xiong S."/>
            <person name="Wang X."/>
            <person name="Wei L."/>
            <person name="Li C."/>
            <person name="Ma Q."/>
            <person name="Ju M."/>
            <person name="Zhao R."/>
            <person name="Li G."/>
            <person name="Mu C."/>
            <person name="Tian Q."/>
            <person name="Mei H."/>
            <person name="Zhang T."/>
            <person name="Gao T."/>
            <person name="Zhang H."/>
        </authorList>
    </citation>
    <scope>NUCLEOTIDE SEQUENCE</scope>
    <source>
        <strain evidence="7">G02</strain>
    </source>
</reference>
<gene>
    <name evidence="7" type="ORF">Sradi_2970200</name>
</gene>
<keyword evidence="3 5" id="KW-0863">Zinc-finger</keyword>
<dbReference type="GO" id="GO:0008270">
    <property type="term" value="F:zinc ion binding"/>
    <property type="evidence" value="ECO:0007669"/>
    <property type="project" value="UniProtKB-KW"/>
</dbReference>
<dbReference type="InterPro" id="IPR011011">
    <property type="entry name" value="Znf_FYVE_PHD"/>
</dbReference>
<proteinExistence type="predicted"/>
<protein>
    <submittedName>
        <fullName evidence="7">PH, RCC1 and FYVE domains-containing protein 1</fullName>
    </submittedName>
</protein>
<evidence type="ECO:0000313" key="7">
    <source>
        <dbReference type="EMBL" id="KAL0385759.1"/>
    </source>
</evidence>
<reference evidence="7" key="1">
    <citation type="submission" date="2020-06" db="EMBL/GenBank/DDBJ databases">
        <authorList>
            <person name="Li T."/>
            <person name="Hu X."/>
            <person name="Zhang T."/>
            <person name="Song X."/>
            <person name="Zhang H."/>
            <person name="Dai N."/>
            <person name="Sheng W."/>
            <person name="Hou X."/>
            <person name="Wei L."/>
        </authorList>
    </citation>
    <scope>NUCLEOTIDE SEQUENCE</scope>
    <source>
        <strain evidence="7">G02</strain>
        <tissue evidence="7">Leaf</tissue>
    </source>
</reference>
<feature type="domain" description="FYVE-type" evidence="6">
    <location>
        <begin position="3"/>
        <end position="65"/>
    </location>
</feature>
<dbReference type="EMBL" id="JACGWJ010000012">
    <property type="protein sequence ID" value="KAL0385759.1"/>
    <property type="molecule type" value="Genomic_DNA"/>
</dbReference>
<evidence type="ECO:0000259" key="6">
    <source>
        <dbReference type="PROSITE" id="PS50178"/>
    </source>
</evidence>